<accession>A0A250FKW8</accession>
<sequence length="170" mass="19755">MRKILYLHGLDSYLHTDREEVLAPYGEILAPVFDYKNSPELFTHLCEEYQNIDVIIGSSAGGLIGYFLAQKLQKPCALFNPALNYQHEMPFAPFWDKQYKEYMLLVIGMQDEVIPYKESLPIALTDKAPEQQVDIHLIQNMAHSYPVEIFSQELKFFFDRVCRGELQFAL</sequence>
<dbReference type="RefSeq" id="WP_095909278.1">
    <property type="nucleotide sequence ID" value="NZ_CP022386.1"/>
</dbReference>
<dbReference type="InterPro" id="IPR008886">
    <property type="entry name" value="UPF0227/Esterase_YqiA"/>
</dbReference>
<organism evidence="1 2">
    <name type="scientific">Capnocytophaga gingivalis</name>
    <dbReference type="NCBI Taxonomy" id="1017"/>
    <lineage>
        <taxon>Bacteria</taxon>
        <taxon>Pseudomonadati</taxon>
        <taxon>Bacteroidota</taxon>
        <taxon>Flavobacteriia</taxon>
        <taxon>Flavobacteriales</taxon>
        <taxon>Flavobacteriaceae</taxon>
        <taxon>Capnocytophaga</taxon>
    </lineage>
</organism>
<dbReference type="Pfam" id="PF05728">
    <property type="entry name" value="UPF0227"/>
    <property type="match status" value="1"/>
</dbReference>
<protein>
    <submittedName>
        <fullName evidence="1">Alpha/beta hydrolase</fullName>
    </submittedName>
</protein>
<dbReference type="SUPFAM" id="SSF53474">
    <property type="entry name" value="alpha/beta-Hydrolases"/>
    <property type="match status" value="1"/>
</dbReference>
<dbReference type="EMBL" id="CP022386">
    <property type="protein sequence ID" value="ATA85792.1"/>
    <property type="molecule type" value="Genomic_DNA"/>
</dbReference>
<dbReference type="GeneID" id="84807075"/>
<keyword evidence="1" id="KW-0378">Hydrolase</keyword>
<evidence type="ECO:0000313" key="2">
    <source>
        <dbReference type="Proteomes" id="UP000217250"/>
    </source>
</evidence>
<dbReference type="AlphaFoldDB" id="A0A250FKW8"/>
<dbReference type="Proteomes" id="UP000217250">
    <property type="component" value="Chromosome"/>
</dbReference>
<dbReference type="GO" id="GO:0016787">
    <property type="term" value="F:hydrolase activity"/>
    <property type="evidence" value="ECO:0007669"/>
    <property type="project" value="UniProtKB-KW"/>
</dbReference>
<dbReference type="KEGG" id="cgh:CGC50_00645"/>
<name>A0A250FKW8_9FLAO</name>
<dbReference type="Gene3D" id="3.40.50.1820">
    <property type="entry name" value="alpha/beta hydrolase"/>
    <property type="match status" value="1"/>
</dbReference>
<proteinExistence type="predicted"/>
<gene>
    <name evidence="1" type="ORF">CGC50_00645</name>
</gene>
<dbReference type="InterPro" id="IPR029058">
    <property type="entry name" value="AB_hydrolase_fold"/>
</dbReference>
<dbReference type="OrthoDB" id="1438136at2"/>
<evidence type="ECO:0000313" key="1">
    <source>
        <dbReference type="EMBL" id="ATA85792.1"/>
    </source>
</evidence>
<reference evidence="2" key="1">
    <citation type="submission" date="2017-06" db="EMBL/GenBank/DDBJ databases">
        <title>Capnocytophaga spp. assemblies.</title>
        <authorList>
            <person name="Gulvik C.A."/>
        </authorList>
    </citation>
    <scope>NUCLEOTIDE SEQUENCE [LARGE SCALE GENOMIC DNA]</scope>
    <source>
        <strain evidence="2">H1496</strain>
    </source>
</reference>